<dbReference type="PANTHER" id="PTHR48083:SF13">
    <property type="entry name" value="ACYL-COA DEHYDROGENASE FAMILY MEMBER 11"/>
    <property type="match status" value="1"/>
</dbReference>
<dbReference type="Proteomes" id="UP001501231">
    <property type="component" value="Unassembled WGS sequence"/>
</dbReference>
<proteinExistence type="inferred from homology"/>
<evidence type="ECO:0000313" key="12">
    <source>
        <dbReference type="Proteomes" id="UP001501231"/>
    </source>
</evidence>
<comment type="caution">
    <text evidence="11">The sequence shown here is derived from an EMBL/GenBank/DDBJ whole genome shotgun (WGS) entry which is preliminary data.</text>
</comment>
<keyword evidence="5 7" id="KW-0274">FAD</keyword>
<feature type="domain" description="Acyl-CoA oxidase/dehydrogenase middle" evidence="9">
    <location>
        <begin position="132"/>
        <end position="225"/>
    </location>
</feature>
<dbReference type="InterPro" id="IPR036250">
    <property type="entry name" value="AcylCo_DH-like_C"/>
</dbReference>
<dbReference type="PANTHER" id="PTHR48083">
    <property type="entry name" value="MEDIUM-CHAIN SPECIFIC ACYL-COA DEHYDROGENASE, MITOCHONDRIAL-RELATED"/>
    <property type="match status" value="1"/>
</dbReference>
<dbReference type="Gene3D" id="1.10.540.10">
    <property type="entry name" value="Acyl-CoA dehydrogenase/oxidase, N-terminal domain"/>
    <property type="match status" value="1"/>
</dbReference>
<organism evidence="11 12">
    <name type="scientific">Actinomadura vinacea</name>
    <dbReference type="NCBI Taxonomy" id="115336"/>
    <lineage>
        <taxon>Bacteria</taxon>
        <taxon>Bacillati</taxon>
        <taxon>Actinomycetota</taxon>
        <taxon>Actinomycetes</taxon>
        <taxon>Streptosporangiales</taxon>
        <taxon>Thermomonosporaceae</taxon>
        <taxon>Actinomadura</taxon>
    </lineage>
</organism>
<feature type="domain" description="Acyl-CoA dehydrogenase/oxidase C-terminal" evidence="8">
    <location>
        <begin position="244"/>
        <end position="395"/>
    </location>
</feature>
<evidence type="ECO:0000256" key="2">
    <source>
        <dbReference type="ARBA" id="ARBA00009347"/>
    </source>
</evidence>
<keyword evidence="6 7" id="KW-0560">Oxidoreductase</keyword>
<evidence type="ECO:0000256" key="5">
    <source>
        <dbReference type="ARBA" id="ARBA00022827"/>
    </source>
</evidence>
<dbReference type="Gene3D" id="1.20.140.10">
    <property type="entry name" value="Butyryl-CoA Dehydrogenase, subunit A, domain 3"/>
    <property type="match status" value="1"/>
</dbReference>
<dbReference type="InterPro" id="IPR050741">
    <property type="entry name" value="Acyl-CoA_dehydrogenase"/>
</dbReference>
<dbReference type="Pfam" id="PF02771">
    <property type="entry name" value="Acyl-CoA_dh_N"/>
    <property type="match status" value="1"/>
</dbReference>
<dbReference type="RefSeq" id="WP_344595922.1">
    <property type="nucleotide sequence ID" value="NZ_BAAARW010000035.1"/>
</dbReference>
<evidence type="ECO:0000259" key="10">
    <source>
        <dbReference type="Pfam" id="PF02771"/>
    </source>
</evidence>
<dbReference type="SUPFAM" id="SSF47203">
    <property type="entry name" value="Acyl-CoA dehydrogenase C-terminal domain-like"/>
    <property type="match status" value="1"/>
</dbReference>
<dbReference type="InterPro" id="IPR013786">
    <property type="entry name" value="AcylCoA_DH/ox_N"/>
</dbReference>
<sequence length="432" mass="47700">MHGDMHGVFAVDPDFERELDWVRRFMKTHVWPLEVLDVPDEEFEVVLRAVQAEVKARRLWAAHLPPELGGQGLGQVRLAQLNEIIGTSFWGPYAFGCQAPDSGNAEILALAGTPEQKRTWLDPLLDGRMRSAFSMTEPDNAGSDPTRMSTTATRDGDTWVINGHKWFSSNAVAADFLIVMAVTDPAERPHRRASMFIVPKDAPGLEVVRNVPTMIGAERLGFGHPEVRYVDCRIDAANILGGVGDGFKIAQMRLGPGRIHHCMRWLGQARRAFDMMCERALQRDVRGRPLADSDLVRSWIAECAADMEAARLLTLKAAWVIDTRGAAAAKTDIAMIKYFGAEVLNRVIDRAVQVNGALGFSGDLPLEHMYRRARAARFVDGADEVHKIAVARQVLKGYRAPEGPWPSDHVPTRRAAAAGFAADVLARSDHDS</sequence>
<dbReference type="EMBL" id="BAAARW010000035">
    <property type="protein sequence ID" value="GAA2448150.1"/>
    <property type="molecule type" value="Genomic_DNA"/>
</dbReference>
<dbReference type="Pfam" id="PF02770">
    <property type="entry name" value="Acyl-CoA_dh_M"/>
    <property type="match status" value="1"/>
</dbReference>
<name>A0ABN3K6Y6_9ACTN</name>
<feature type="domain" description="Acyl-CoA dehydrogenase/oxidase N-terminal" evidence="10">
    <location>
        <begin position="20"/>
        <end position="127"/>
    </location>
</feature>
<keyword evidence="12" id="KW-1185">Reference proteome</keyword>
<evidence type="ECO:0000256" key="4">
    <source>
        <dbReference type="ARBA" id="ARBA00022630"/>
    </source>
</evidence>
<accession>A0ABN3K6Y6</accession>
<protein>
    <submittedName>
        <fullName evidence="11">Acyl-CoA dehydrogenase family protein</fullName>
    </submittedName>
</protein>
<dbReference type="SUPFAM" id="SSF56645">
    <property type="entry name" value="Acyl-CoA dehydrogenase NM domain-like"/>
    <property type="match status" value="1"/>
</dbReference>
<reference evidence="11 12" key="1">
    <citation type="journal article" date="2019" name="Int. J. Syst. Evol. Microbiol.">
        <title>The Global Catalogue of Microorganisms (GCM) 10K type strain sequencing project: providing services to taxonomists for standard genome sequencing and annotation.</title>
        <authorList>
            <consortium name="The Broad Institute Genomics Platform"/>
            <consortium name="The Broad Institute Genome Sequencing Center for Infectious Disease"/>
            <person name="Wu L."/>
            <person name="Ma J."/>
        </authorList>
    </citation>
    <scope>NUCLEOTIDE SEQUENCE [LARGE SCALE GENOMIC DNA]</scope>
    <source>
        <strain evidence="11 12">JCM 3325</strain>
    </source>
</reference>
<dbReference type="InterPro" id="IPR009075">
    <property type="entry name" value="AcylCo_DH/oxidase_C"/>
</dbReference>
<evidence type="ECO:0000259" key="8">
    <source>
        <dbReference type="Pfam" id="PF00441"/>
    </source>
</evidence>
<dbReference type="InterPro" id="IPR046373">
    <property type="entry name" value="Acyl-CoA_Oxase/DH_mid-dom_sf"/>
</dbReference>
<evidence type="ECO:0000256" key="7">
    <source>
        <dbReference type="RuleBase" id="RU362125"/>
    </source>
</evidence>
<evidence type="ECO:0000259" key="9">
    <source>
        <dbReference type="Pfam" id="PF02770"/>
    </source>
</evidence>
<dbReference type="InterPro" id="IPR009100">
    <property type="entry name" value="AcylCoA_DH/oxidase_NM_dom_sf"/>
</dbReference>
<dbReference type="Gene3D" id="2.40.110.10">
    <property type="entry name" value="Butyryl-CoA Dehydrogenase, subunit A, domain 2"/>
    <property type="match status" value="1"/>
</dbReference>
<evidence type="ECO:0000256" key="1">
    <source>
        <dbReference type="ARBA" id="ARBA00001974"/>
    </source>
</evidence>
<comment type="similarity">
    <text evidence="2 7">Belongs to the acyl-CoA dehydrogenase family.</text>
</comment>
<comment type="cofactor">
    <cofactor evidence="1 7">
        <name>FAD</name>
        <dbReference type="ChEBI" id="CHEBI:57692"/>
    </cofactor>
</comment>
<dbReference type="Pfam" id="PF00441">
    <property type="entry name" value="Acyl-CoA_dh_1"/>
    <property type="match status" value="1"/>
</dbReference>
<evidence type="ECO:0000256" key="3">
    <source>
        <dbReference type="ARBA" id="ARBA00011738"/>
    </source>
</evidence>
<dbReference type="InterPro" id="IPR037069">
    <property type="entry name" value="AcylCoA_DH/ox_N_sf"/>
</dbReference>
<dbReference type="InterPro" id="IPR006091">
    <property type="entry name" value="Acyl-CoA_Oxase/DH_mid-dom"/>
</dbReference>
<gene>
    <name evidence="11" type="ORF">GCM10010191_76940</name>
</gene>
<keyword evidence="4 7" id="KW-0285">Flavoprotein</keyword>
<evidence type="ECO:0000256" key="6">
    <source>
        <dbReference type="ARBA" id="ARBA00023002"/>
    </source>
</evidence>
<evidence type="ECO:0000313" key="11">
    <source>
        <dbReference type="EMBL" id="GAA2448150.1"/>
    </source>
</evidence>
<comment type="subunit">
    <text evidence="3">Homodimer.</text>
</comment>